<gene>
    <name evidence="2" type="ORF">GCM10023217_03990</name>
</gene>
<accession>A0ABP8YXZ1</accession>
<keyword evidence="1" id="KW-0812">Transmembrane</keyword>
<evidence type="ECO:0000313" key="3">
    <source>
        <dbReference type="Proteomes" id="UP001500822"/>
    </source>
</evidence>
<evidence type="ECO:0000313" key="2">
    <source>
        <dbReference type="EMBL" id="GAA4739402.1"/>
    </source>
</evidence>
<keyword evidence="1" id="KW-0472">Membrane</keyword>
<dbReference type="EMBL" id="BAABIE010000002">
    <property type="protein sequence ID" value="GAA4739402.1"/>
    <property type="molecule type" value="Genomic_DNA"/>
</dbReference>
<dbReference type="Proteomes" id="UP001500822">
    <property type="component" value="Unassembled WGS sequence"/>
</dbReference>
<proteinExistence type="predicted"/>
<dbReference type="RefSeq" id="WP_345312232.1">
    <property type="nucleotide sequence ID" value="NZ_BAABIE010000002.1"/>
</dbReference>
<feature type="transmembrane region" description="Helical" evidence="1">
    <location>
        <begin position="66"/>
        <end position="87"/>
    </location>
</feature>
<feature type="transmembrane region" description="Helical" evidence="1">
    <location>
        <begin position="131"/>
        <end position="150"/>
    </location>
</feature>
<name>A0ABP8YXZ1_9ACTN</name>
<protein>
    <submittedName>
        <fullName evidence="2">Uncharacterized protein</fullName>
    </submittedName>
</protein>
<evidence type="ECO:0000256" key="1">
    <source>
        <dbReference type="SAM" id="Phobius"/>
    </source>
</evidence>
<sequence>MIALILLVVATVVAVAGVPLRTRLVVDQRRSDADVRRYDLVMAVAMAVVAAAAAIDVGVSGGLSGAAAVAGQVIAVLASAVTGGYVVRTVLAFGGIPTRSENFDDPTPDPPLRGGRVIGLMERAGVTVSLLLAWPAGIAVILGIKGLARFPQLREHHASEQFIIGTFASVLWACALGGIGYLLGR</sequence>
<organism evidence="2 3">
    <name type="scientific">Gordonia alkaliphila</name>
    <dbReference type="NCBI Taxonomy" id="1053547"/>
    <lineage>
        <taxon>Bacteria</taxon>
        <taxon>Bacillati</taxon>
        <taxon>Actinomycetota</taxon>
        <taxon>Actinomycetes</taxon>
        <taxon>Mycobacteriales</taxon>
        <taxon>Gordoniaceae</taxon>
        <taxon>Gordonia</taxon>
    </lineage>
</organism>
<reference evidence="3" key="1">
    <citation type="journal article" date="2019" name="Int. J. Syst. Evol. Microbiol.">
        <title>The Global Catalogue of Microorganisms (GCM) 10K type strain sequencing project: providing services to taxonomists for standard genome sequencing and annotation.</title>
        <authorList>
            <consortium name="The Broad Institute Genomics Platform"/>
            <consortium name="The Broad Institute Genome Sequencing Center for Infectious Disease"/>
            <person name="Wu L."/>
            <person name="Ma J."/>
        </authorList>
    </citation>
    <scope>NUCLEOTIDE SEQUENCE [LARGE SCALE GENOMIC DNA]</scope>
    <source>
        <strain evidence="3">JCM 18077</strain>
    </source>
</reference>
<comment type="caution">
    <text evidence="2">The sequence shown here is derived from an EMBL/GenBank/DDBJ whole genome shotgun (WGS) entry which is preliminary data.</text>
</comment>
<feature type="transmembrane region" description="Helical" evidence="1">
    <location>
        <begin position="162"/>
        <end position="183"/>
    </location>
</feature>
<keyword evidence="1" id="KW-1133">Transmembrane helix</keyword>
<keyword evidence="3" id="KW-1185">Reference proteome</keyword>
<feature type="transmembrane region" description="Helical" evidence="1">
    <location>
        <begin position="40"/>
        <end position="59"/>
    </location>
</feature>